<dbReference type="AlphaFoldDB" id="A0A5A8C8V9"/>
<dbReference type="Pfam" id="PF13499">
    <property type="entry name" value="EF-hand_7"/>
    <property type="match status" value="1"/>
</dbReference>
<sequence>MAAVAEKDLPELSDELKRMLTDLFNELDRDGNGSLDAEEFVILGRAIGWDKTSRSVAQSQINKADKDSNGTLELAEWLNFSRRLALRGEAAAKRMVERLTAIVKKELDLIAADAAAGRGPPRDAGGSEPSTAAASRAAPAGAKP</sequence>
<dbReference type="GO" id="GO:0005509">
    <property type="term" value="F:calcium ion binding"/>
    <property type="evidence" value="ECO:0007669"/>
    <property type="project" value="InterPro"/>
</dbReference>
<dbReference type="EMBL" id="VLTN01000042">
    <property type="protein sequence ID" value="KAA0149512.1"/>
    <property type="molecule type" value="Genomic_DNA"/>
</dbReference>
<feature type="region of interest" description="Disordered" evidence="2">
    <location>
        <begin position="114"/>
        <end position="144"/>
    </location>
</feature>
<evidence type="ECO:0000256" key="2">
    <source>
        <dbReference type="SAM" id="MobiDB-lite"/>
    </source>
</evidence>
<gene>
    <name evidence="4" type="ORF">FNF29_05898</name>
</gene>
<organism evidence="4 5">
    <name type="scientific">Cafeteria roenbergensis</name>
    <name type="common">Marine flagellate</name>
    <dbReference type="NCBI Taxonomy" id="33653"/>
    <lineage>
        <taxon>Eukaryota</taxon>
        <taxon>Sar</taxon>
        <taxon>Stramenopiles</taxon>
        <taxon>Bigyra</taxon>
        <taxon>Opalozoa</taxon>
        <taxon>Bicosoecida</taxon>
        <taxon>Cafeteriaceae</taxon>
        <taxon>Cafeteria</taxon>
    </lineage>
</organism>
<keyword evidence="5" id="KW-1185">Reference proteome</keyword>
<feature type="domain" description="EF-hand" evidence="3">
    <location>
        <begin position="15"/>
        <end position="50"/>
    </location>
</feature>
<dbReference type="InterPro" id="IPR002048">
    <property type="entry name" value="EF_hand_dom"/>
</dbReference>
<dbReference type="PROSITE" id="PS00018">
    <property type="entry name" value="EF_HAND_1"/>
    <property type="match status" value="2"/>
</dbReference>
<dbReference type="CDD" id="cd00051">
    <property type="entry name" value="EFh"/>
    <property type="match status" value="1"/>
</dbReference>
<dbReference type="PROSITE" id="PS50222">
    <property type="entry name" value="EF_HAND_2"/>
    <property type="match status" value="2"/>
</dbReference>
<reference evidence="4 5" key="1">
    <citation type="submission" date="2019-07" db="EMBL/GenBank/DDBJ databases">
        <title>Genomes of Cafeteria roenbergensis.</title>
        <authorList>
            <person name="Fischer M.G."/>
            <person name="Hackl T."/>
            <person name="Roman M."/>
        </authorList>
    </citation>
    <scope>NUCLEOTIDE SEQUENCE [LARGE SCALE GENOMIC DNA]</scope>
    <source>
        <strain evidence="4 5">BVI</strain>
    </source>
</reference>
<dbReference type="InterPro" id="IPR018247">
    <property type="entry name" value="EF_Hand_1_Ca_BS"/>
</dbReference>
<keyword evidence="1" id="KW-0106">Calcium</keyword>
<dbReference type="SUPFAM" id="SSF47473">
    <property type="entry name" value="EF-hand"/>
    <property type="match status" value="1"/>
</dbReference>
<protein>
    <recommendedName>
        <fullName evidence="3">EF-hand domain-containing protein</fullName>
    </recommendedName>
</protein>
<dbReference type="Gene3D" id="1.10.238.10">
    <property type="entry name" value="EF-hand"/>
    <property type="match status" value="1"/>
</dbReference>
<dbReference type="InterPro" id="IPR011992">
    <property type="entry name" value="EF-hand-dom_pair"/>
</dbReference>
<proteinExistence type="predicted"/>
<accession>A0A5A8C8V9</accession>
<dbReference type="Proteomes" id="UP000323011">
    <property type="component" value="Unassembled WGS sequence"/>
</dbReference>
<evidence type="ECO:0000256" key="1">
    <source>
        <dbReference type="ARBA" id="ARBA00022837"/>
    </source>
</evidence>
<name>A0A5A8C8V9_CAFRO</name>
<dbReference type="SMART" id="SM00054">
    <property type="entry name" value="EFh"/>
    <property type="match status" value="2"/>
</dbReference>
<evidence type="ECO:0000313" key="5">
    <source>
        <dbReference type="Proteomes" id="UP000323011"/>
    </source>
</evidence>
<evidence type="ECO:0000313" key="4">
    <source>
        <dbReference type="EMBL" id="KAA0149512.1"/>
    </source>
</evidence>
<feature type="domain" description="EF-hand" evidence="3">
    <location>
        <begin position="52"/>
        <end position="87"/>
    </location>
</feature>
<comment type="caution">
    <text evidence="4">The sequence shown here is derived from an EMBL/GenBank/DDBJ whole genome shotgun (WGS) entry which is preliminary data.</text>
</comment>
<evidence type="ECO:0000259" key="3">
    <source>
        <dbReference type="PROSITE" id="PS50222"/>
    </source>
</evidence>